<feature type="domain" description="SGNH hydrolase-type esterase" evidence="3">
    <location>
        <begin position="131"/>
        <end position="295"/>
    </location>
</feature>
<accession>B0MNP5</accession>
<keyword evidence="2" id="KW-0472">Membrane</keyword>
<sequence>MLKPHRFFYFYLLIISLKCCIIIQYDCEVCVLAQKKGKNKFGITPSMIFLNLLLVLIICTVCFFTYNIINGEDNTSSDPPFTAVTSAPPETSAPATTAGSTEKPDSNSSVATSDNEPTLDFDKDYFSSSLFIGDSISTGLSLYGFLDQQNVFAQQGLAPSTALDADIDGVTLSDKIASFKPKKIFVMLGTNSVGYADNETLAGNMKELVEKISALTKAKIYVVSIPPVTQEAEKSDENALTLKAITDYNTKLKSAISGTSATFIDLNSILSDKDGYFNADYAEMDGIHFMGKTYEVMLSYLQKHSS</sequence>
<name>B0MNP5_9FIRM</name>
<reference evidence="4" key="2">
    <citation type="submission" date="2014-06" db="EMBL/GenBank/DDBJ databases">
        <title>Draft genome sequence of Eubacterium siraeum (DSM 15702).</title>
        <authorList>
            <person name="Sudarsanam P."/>
            <person name="Ley R."/>
            <person name="Guruge J."/>
            <person name="Turnbaugh P.J."/>
            <person name="Mahowald M."/>
            <person name="Liep D."/>
            <person name="Gordon J."/>
        </authorList>
    </citation>
    <scope>NUCLEOTIDE SEQUENCE</scope>
    <source>
        <strain evidence="4">DSM 15702</strain>
    </source>
</reference>
<evidence type="ECO:0000256" key="1">
    <source>
        <dbReference type="SAM" id="MobiDB-lite"/>
    </source>
</evidence>
<evidence type="ECO:0000256" key="2">
    <source>
        <dbReference type="SAM" id="Phobius"/>
    </source>
</evidence>
<feature type="region of interest" description="Disordered" evidence="1">
    <location>
        <begin position="79"/>
        <end position="115"/>
    </location>
</feature>
<dbReference type="Pfam" id="PF13472">
    <property type="entry name" value="Lipase_GDSL_2"/>
    <property type="match status" value="1"/>
</dbReference>
<organism evidence="4 5">
    <name type="scientific">[Eubacterium] siraeum DSM 15702</name>
    <dbReference type="NCBI Taxonomy" id="428128"/>
    <lineage>
        <taxon>Bacteria</taxon>
        <taxon>Bacillati</taxon>
        <taxon>Bacillota</taxon>
        <taxon>Clostridia</taxon>
        <taxon>Eubacteriales</taxon>
        <taxon>Oscillospiraceae</taxon>
        <taxon>Oscillospiraceae incertae sedis</taxon>
    </lineage>
</organism>
<dbReference type="EMBL" id="ABCA03000046">
    <property type="protein sequence ID" value="EDS00757.1"/>
    <property type="molecule type" value="Genomic_DNA"/>
</dbReference>
<feature type="transmembrane region" description="Helical" evidence="2">
    <location>
        <begin position="6"/>
        <end position="27"/>
    </location>
</feature>
<gene>
    <name evidence="4" type="ORF">EUBSIR_01452</name>
</gene>
<evidence type="ECO:0000313" key="4">
    <source>
        <dbReference type="EMBL" id="EDS00757.1"/>
    </source>
</evidence>
<dbReference type="SUPFAM" id="SSF52266">
    <property type="entry name" value="SGNH hydrolase"/>
    <property type="match status" value="1"/>
</dbReference>
<comment type="caution">
    <text evidence="4">The sequence shown here is derived from an EMBL/GenBank/DDBJ whole genome shotgun (WGS) entry which is preliminary data.</text>
</comment>
<evidence type="ECO:0000313" key="5">
    <source>
        <dbReference type="Proteomes" id="UP000005326"/>
    </source>
</evidence>
<dbReference type="InterPro" id="IPR036514">
    <property type="entry name" value="SGNH_hydro_sf"/>
</dbReference>
<evidence type="ECO:0000259" key="3">
    <source>
        <dbReference type="Pfam" id="PF13472"/>
    </source>
</evidence>
<dbReference type="AlphaFoldDB" id="B0MNP5"/>
<dbReference type="Proteomes" id="UP000005326">
    <property type="component" value="Unassembled WGS sequence"/>
</dbReference>
<feature type="compositionally biased region" description="Polar residues" evidence="1">
    <location>
        <begin position="106"/>
        <end position="115"/>
    </location>
</feature>
<protein>
    <submittedName>
        <fullName evidence="4">GDSL-like protein</fullName>
    </submittedName>
</protein>
<proteinExistence type="predicted"/>
<feature type="compositionally biased region" description="Low complexity" evidence="1">
    <location>
        <begin position="82"/>
        <end position="101"/>
    </location>
</feature>
<feature type="transmembrane region" description="Helical" evidence="2">
    <location>
        <begin position="48"/>
        <end position="69"/>
    </location>
</feature>
<keyword evidence="5" id="KW-1185">Reference proteome</keyword>
<dbReference type="Gene3D" id="3.40.50.1110">
    <property type="entry name" value="SGNH hydrolase"/>
    <property type="match status" value="1"/>
</dbReference>
<reference evidence="4" key="1">
    <citation type="submission" date="2007-10" db="EMBL/GenBank/DDBJ databases">
        <authorList>
            <person name="Fulton L."/>
            <person name="Clifton S."/>
            <person name="Fulton B."/>
            <person name="Xu J."/>
            <person name="Minx P."/>
            <person name="Pepin K.H."/>
            <person name="Johnson M."/>
            <person name="Thiruvilangam P."/>
            <person name="Bhonagiri V."/>
            <person name="Nash W.E."/>
            <person name="Mardis E.R."/>
            <person name="Wilson R.K."/>
        </authorList>
    </citation>
    <scope>NUCLEOTIDE SEQUENCE [LARGE SCALE GENOMIC DNA]</scope>
    <source>
        <strain evidence="4">DSM 15702</strain>
    </source>
</reference>
<dbReference type="InterPro" id="IPR013830">
    <property type="entry name" value="SGNH_hydro"/>
</dbReference>
<keyword evidence="2" id="KW-1133">Transmembrane helix</keyword>
<keyword evidence="2" id="KW-0812">Transmembrane</keyword>